<protein>
    <submittedName>
        <fullName evidence="1">Uncharacterized protein</fullName>
    </submittedName>
</protein>
<accession>A0ACD5UT16</accession>
<dbReference type="EnsemblPlants" id="AVESA.00010b.r2.2CG0308160.1">
    <property type="protein sequence ID" value="AVESA.00010b.r2.2CG0308160.1.CDS"/>
    <property type="gene ID" value="AVESA.00010b.r2.2CG0308160"/>
</dbReference>
<name>A0ACD5UT16_AVESA</name>
<evidence type="ECO:0000313" key="1">
    <source>
        <dbReference type="EnsemblPlants" id="AVESA.00010b.r2.2CG0308160.1.CDS"/>
    </source>
</evidence>
<reference evidence="1" key="1">
    <citation type="submission" date="2021-05" db="EMBL/GenBank/DDBJ databases">
        <authorList>
            <person name="Scholz U."/>
            <person name="Mascher M."/>
            <person name="Fiebig A."/>
        </authorList>
    </citation>
    <scope>NUCLEOTIDE SEQUENCE [LARGE SCALE GENOMIC DNA]</scope>
</reference>
<organism evidence="1 2">
    <name type="scientific">Avena sativa</name>
    <name type="common">Oat</name>
    <dbReference type="NCBI Taxonomy" id="4498"/>
    <lineage>
        <taxon>Eukaryota</taxon>
        <taxon>Viridiplantae</taxon>
        <taxon>Streptophyta</taxon>
        <taxon>Embryophyta</taxon>
        <taxon>Tracheophyta</taxon>
        <taxon>Spermatophyta</taxon>
        <taxon>Magnoliopsida</taxon>
        <taxon>Liliopsida</taxon>
        <taxon>Poales</taxon>
        <taxon>Poaceae</taxon>
        <taxon>BOP clade</taxon>
        <taxon>Pooideae</taxon>
        <taxon>Poodae</taxon>
        <taxon>Poeae</taxon>
        <taxon>Poeae Chloroplast Group 1 (Aveneae type)</taxon>
        <taxon>Aveninae</taxon>
        <taxon>Avena</taxon>
    </lineage>
</organism>
<keyword evidence="2" id="KW-1185">Reference proteome</keyword>
<sequence length="437" mass="48653">MTSLSETVAQDGRAAPFLSTASATLEGDPAAKTRAVKGLERKFQPVPAAASSTRSGFGRRGSSVLCFYLMADDDDGVLPPYIEVDEEEAAAAKQKRRHDSKNTKPRERMPWEFATPEEEAKAEVRLALQRELVVCDPKTGDTCCTRVWFLDRTTFDLDEETQYGPMRYVNSTISDDHRLVDSLNVLSLKVLSSDVGYPINVYGTVIVRDELDYKCVNIFRRDRNNCQQVNSKNEDLILTGPTRGVVFRGGAFFEINLMLREDGEGNDRQFSKLLIDVLLSRINSKVGSRSIPSWLSEVELVFSYVKKALEATVEVKVVSGPEVFYGRITACTTEVPNEFLMYDSDVGGGMAVGDGGIVQLLRRVEAVSVDDMLILNIGAHGADHNGNSSKWMSKFTPMIKGVDEVKFTCGLYSMQVKVIWSTLYLPRTRVDQEHAHM</sequence>
<reference evidence="1" key="2">
    <citation type="submission" date="2025-09" db="UniProtKB">
        <authorList>
            <consortium name="EnsemblPlants"/>
        </authorList>
    </citation>
    <scope>IDENTIFICATION</scope>
</reference>
<dbReference type="Proteomes" id="UP001732700">
    <property type="component" value="Chromosome 2C"/>
</dbReference>
<evidence type="ECO:0000313" key="2">
    <source>
        <dbReference type="Proteomes" id="UP001732700"/>
    </source>
</evidence>
<proteinExistence type="predicted"/>